<dbReference type="AlphaFoldDB" id="A0A660E0I6"/>
<sequence>MKGGDGMKEEQVERLITELHELNKTFKATCNSLERWGY</sequence>
<protein>
    <submittedName>
        <fullName evidence="1">Uncharacterized protein</fullName>
    </submittedName>
</protein>
<dbReference type="Proteomes" id="UP000289996">
    <property type="component" value="Unassembled WGS sequence"/>
</dbReference>
<reference evidence="1 2" key="1">
    <citation type="submission" date="2018-11" db="EMBL/GenBank/DDBJ databases">
        <authorList>
            <person name="Wuyts S."/>
        </authorList>
    </citation>
    <scope>NUCLEOTIDE SEQUENCE [LARGE SCALE GENOMIC DNA]</scope>
    <source>
        <strain evidence="1">Lactobacillus mudanjiangensis AMBF249</strain>
    </source>
</reference>
<accession>A0A660E0I6</accession>
<proteinExistence type="predicted"/>
<gene>
    <name evidence="1" type="ORF">MUDAN_MDHGFNIF_03534</name>
</gene>
<evidence type="ECO:0000313" key="1">
    <source>
        <dbReference type="EMBL" id="VDG29620.1"/>
    </source>
</evidence>
<keyword evidence="2" id="KW-1185">Reference proteome</keyword>
<evidence type="ECO:0000313" key="2">
    <source>
        <dbReference type="Proteomes" id="UP000289996"/>
    </source>
</evidence>
<organism evidence="1 2">
    <name type="scientific">Lactiplantibacillus mudanjiangensis</name>
    <dbReference type="NCBI Taxonomy" id="1296538"/>
    <lineage>
        <taxon>Bacteria</taxon>
        <taxon>Bacillati</taxon>
        <taxon>Bacillota</taxon>
        <taxon>Bacilli</taxon>
        <taxon>Lactobacillales</taxon>
        <taxon>Lactobacillaceae</taxon>
        <taxon>Lactiplantibacillus</taxon>
    </lineage>
</organism>
<name>A0A660E0I6_9LACO</name>
<dbReference type="EMBL" id="UYIG01000142">
    <property type="protein sequence ID" value="VDG29620.1"/>
    <property type="molecule type" value="Genomic_DNA"/>
</dbReference>